<dbReference type="RefSeq" id="WP_160382974.1">
    <property type="nucleotide sequence ID" value="NZ_WNXQ01000006.1"/>
</dbReference>
<evidence type="ECO:0000313" key="4">
    <source>
        <dbReference type="Proteomes" id="UP000443843"/>
    </source>
</evidence>
<proteinExistence type="inferred from homology"/>
<evidence type="ECO:0000256" key="2">
    <source>
        <dbReference type="RuleBase" id="RU362080"/>
    </source>
</evidence>
<dbReference type="PANTHER" id="PTHR33713">
    <property type="entry name" value="ANTITOXIN YAFN-RELATED"/>
    <property type="match status" value="1"/>
</dbReference>
<dbReference type="SUPFAM" id="SSF143120">
    <property type="entry name" value="YefM-like"/>
    <property type="match status" value="1"/>
</dbReference>
<dbReference type="Gene3D" id="3.40.1620.10">
    <property type="entry name" value="YefM-like domain"/>
    <property type="match status" value="1"/>
</dbReference>
<keyword evidence="4" id="KW-1185">Reference proteome</keyword>
<sequence>MWTLQDAKNRFSAVVDAALAGTPQEVTRRGKPAVVVLSAEEYHRLLESAVQRRESFAAHLLAFPGGTEPERARVRPRDVDL</sequence>
<gene>
    <name evidence="3" type="ORF">GLS40_12030</name>
</gene>
<comment type="caution">
    <text evidence="3">The sequence shown here is derived from an EMBL/GenBank/DDBJ whole genome shotgun (WGS) entry which is preliminary data.</text>
</comment>
<evidence type="ECO:0000313" key="3">
    <source>
        <dbReference type="EMBL" id="MWB78759.1"/>
    </source>
</evidence>
<organism evidence="3 4">
    <name type="scientific">Pseudooceanicola pacificus</name>
    <dbReference type="NCBI Taxonomy" id="2676438"/>
    <lineage>
        <taxon>Bacteria</taxon>
        <taxon>Pseudomonadati</taxon>
        <taxon>Pseudomonadota</taxon>
        <taxon>Alphaproteobacteria</taxon>
        <taxon>Rhodobacterales</taxon>
        <taxon>Paracoccaceae</taxon>
        <taxon>Pseudooceanicola</taxon>
    </lineage>
</organism>
<protein>
    <recommendedName>
        <fullName evidence="2">Antitoxin</fullName>
    </recommendedName>
</protein>
<dbReference type="PANTHER" id="PTHR33713:SF9">
    <property type="entry name" value="ANTITOXIN"/>
    <property type="match status" value="1"/>
</dbReference>
<dbReference type="Pfam" id="PF02604">
    <property type="entry name" value="PhdYeFM_antitox"/>
    <property type="match status" value="1"/>
</dbReference>
<dbReference type="Proteomes" id="UP000443843">
    <property type="component" value="Unassembled WGS sequence"/>
</dbReference>
<dbReference type="NCBIfam" id="TIGR01552">
    <property type="entry name" value="phd_fam"/>
    <property type="match status" value="1"/>
</dbReference>
<dbReference type="InterPro" id="IPR006442">
    <property type="entry name" value="Antitoxin_Phd/YefM"/>
</dbReference>
<dbReference type="InterPro" id="IPR051405">
    <property type="entry name" value="phD/YefM_antitoxin"/>
</dbReference>
<dbReference type="AlphaFoldDB" id="A0A844WG50"/>
<accession>A0A844WG50</accession>
<dbReference type="EMBL" id="WNXQ01000006">
    <property type="protein sequence ID" value="MWB78759.1"/>
    <property type="molecule type" value="Genomic_DNA"/>
</dbReference>
<comment type="function">
    <text evidence="2">Antitoxin component of a type II toxin-antitoxin (TA) system.</text>
</comment>
<comment type="similarity">
    <text evidence="1 2">Belongs to the phD/YefM antitoxin family.</text>
</comment>
<dbReference type="InterPro" id="IPR036165">
    <property type="entry name" value="YefM-like_sf"/>
</dbReference>
<reference evidence="3 4" key="1">
    <citation type="submission" date="2019-11" db="EMBL/GenBank/DDBJ databases">
        <title>Pseudooceanicola pacifica sp. nov., isolated from deep-sea sediment of the Pacific Ocean.</title>
        <authorList>
            <person name="Lyu L."/>
        </authorList>
    </citation>
    <scope>NUCLEOTIDE SEQUENCE [LARGE SCALE GENOMIC DNA]</scope>
    <source>
        <strain evidence="3 4">216_PA32_1</strain>
    </source>
</reference>
<name>A0A844WG50_9RHOB</name>
<evidence type="ECO:0000256" key="1">
    <source>
        <dbReference type="ARBA" id="ARBA00009981"/>
    </source>
</evidence>